<proteinExistence type="predicted"/>
<dbReference type="PANTHER" id="PTHR47592">
    <property type="entry name" value="PBF68 PROTEIN"/>
    <property type="match status" value="1"/>
</dbReference>
<protein>
    <recommendedName>
        <fullName evidence="1">Retrovirus-related Pol polyprotein from transposon TNT 1-94-like beta-barrel domain-containing protein</fullName>
    </recommendedName>
</protein>
<reference evidence="2" key="2">
    <citation type="submission" date="2020-06" db="EMBL/GenBank/DDBJ databases">
        <title>Helianthus annuus Genome sequencing and assembly Release 2.</title>
        <authorList>
            <person name="Gouzy J."/>
            <person name="Langlade N."/>
            <person name="Munos S."/>
        </authorList>
    </citation>
    <scope>NUCLEOTIDE SEQUENCE</scope>
    <source>
        <tissue evidence="2">Leaves</tissue>
    </source>
</reference>
<name>A0A9K3EQ24_HELAN</name>
<feature type="domain" description="Retrovirus-related Pol polyprotein from transposon TNT 1-94-like beta-barrel" evidence="1">
    <location>
        <begin position="54"/>
        <end position="133"/>
    </location>
</feature>
<comment type="caution">
    <text evidence="2">The sequence shown here is derived from an EMBL/GenBank/DDBJ whole genome shotgun (WGS) entry which is preliminary data.</text>
</comment>
<dbReference type="Proteomes" id="UP000215914">
    <property type="component" value="Unassembled WGS sequence"/>
</dbReference>
<reference evidence="2" key="1">
    <citation type="journal article" date="2017" name="Nature">
        <title>The sunflower genome provides insights into oil metabolism, flowering and Asterid evolution.</title>
        <authorList>
            <person name="Badouin H."/>
            <person name="Gouzy J."/>
            <person name="Grassa C.J."/>
            <person name="Murat F."/>
            <person name="Staton S.E."/>
            <person name="Cottret L."/>
            <person name="Lelandais-Briere C."/>
            <person name="Owens G.L."/>
            <person name="Carrere S."/>
            <person name="Mayjonade B."/>
            <person name="Legrand L."/>
            <person name="Gill N."/>
            <person name="Kane N.C."/>
            <person name="Bowers J.E."/>
            <person name="Hubner S."/>
            <person name="Bellec A."/>
            <person name="Berard A."/>
            <person name="Berges H."/>
            <person name="Blanchet N."/>
            <person name="Boniface M.C."/>
            <person name="Brunel D."/>
            <person name="Catrice O."/>
            <person name="Chaidir N."/>
            <person name="Claudel C."/>
            <person name="Donnadieu C."/>
            <person name="Faraut T."/>
            <person name="Fievet G."/>
            <person name="Helmstetter N."/>
            <person name="King M."/>
            <person name="Knapp S.J."/>
            <person name="Lai Z."/>
            <person name="Le Paslier M.C."/>
            <person name="Lippi Y."/>
            <person name="Lorenzon L."/>
            <person name="Mandel J.R."/>
            <person name="Marage G."/>
            <person name="Marchand G."/>
            <person name="Marquand E."/>
            <person name="Bret-Mestries E."/>
            <person name="Morien E."/>
            <person name="Nambeesan S."/>
            <person name="Nguyen T."/>
            <person name="Pegot-Espagnet P."/>
            <person name="Pouilly N."/>
            <person name="Raftis F."/>
            <person name="Sallet E."/>
            <person name="Schiex T."/>
            <person name="Thomas J."/>
            <person name="Vandecasteele C."/>
            <person name="Vares D."/>
            <person name="Vear F."/>
            <person name="Vautrin S."/>
            <person name="Crespi M."/>
            <person name="Mangin B."/>
            <person name="Burke J.M."/>
            <person name="Salse J."/>
            <person name="Munos S."/>
            <person name="Vincourt P."/>
            <person name="Rieseberg L.H."/>
            <person name="Langlade N.B."/>
        </authorList>
    </citation>
    <scope>NUCLEOTIDE SEQUENCE</scope>
    <source>
        <tissue evidence="2">Leaves</tissue>
    </source>
</reference>
<dbReference type="Gramene" id="mRNA:HanXRQr2_Chr12g0530491">
    <property type="protein sequence ID" value="CDS:HanXRQr2_Chr12g0530491.1"/>
    <property type="gene ID" value="HanXRQr2_Chr12g0530491"/>
</dbReference>
<keyword evidence="3" id="KW-1185">Reference proteome</keyword>
<evidence type="ECO:0000313" key="2">
    <source>
        <dbReference type="EMBL" id="KAF5776999.1"/>
    </source>
</evidence>
<dbReference type="AlphaFoldDB" id="A0A9K3EQ24"/>
<organism evidence="2 3">
    <name type="scientific">Helianthus annuus</name>
    <name type="common">Common sunflower</name>
    <dbReference type="NCBI Taxonomy" id="4232"/>
    <lineage>
        <taxon>Eukaryota</taxon>
        <taxon>Viridiplantae</taxon>
        <taxon>Streptophyta</taxon>
        <taxon>Embryophyta</taxon>
        <taxon>Tracheophyta</taxon>
        <taxon>Spermatophyta</taxon>
        <taxon>Magnoliopsida</taxon>
        <taxon>eudicotyledons</taxon>
        <taxon>Gunneridae</taxon>
        <taxon>Pentapetalae</taxon>
        <taxon>asterids</taxon>
        <taxon>campanulids</taxon>
        <taxon>Asterales</taxon>
        <taxon>Asteraceae</taxon>
        <taxon>Asteroideae</taxon>
        <taxon>Heliantheae alliance</taxon>
        <taxon>Heliantheae</taxon>
        <taxon>Helianthus</taxon>
    </lineage>
</organism>
<evidence type="ECO:0000313" key="3">
    <source>
        <dbReference type="Proteomes" id="UP000215914"/>
    </source>
</evidence>
<evidence type="ECO:0000259" key="1">
    <source>
        <dbReference type="Pfam" id="PF22936"/>
    </source>
</evidence>
<dbReference type="InterPro" id="IPR054722">
    <property type="entry name" value="PolX-like_BBD"/>
</dbReference>
<sequence length="170" mass="18828">MGRMNMSCGDNGYFDECKDIKSDTEPAKVVHNEVIGLITVNEDPALSKMRRRGWYLASRCTVHVCNSRDMFVEYHPLSGHEVILDNKNHVEVAGIGSVVLRFTTGKVLTLSNVFHIPAISKCLVSLGKLAKIGLSMSFDAGGVIIVEKNRQTVGEGYNEDGLFRLRIVEE</sequence>
<dbReference type="PANTHER" id="PTHR47592:SF27">
    <property type="entry name" value="OS08G0421700 PROTEIN"/>
    <property type="match status" value="1"/>
</dbReference>
<dbReference type="EMBL" id="MNCJ02000327">
    <property type="protein sequence ID" value="KAF5776999.1"/>
    <property type="molecule type" value="Genomic_DNA"/>
</dbReference>
<dbReference type="Pfam" id="PF22936">
    <property type="entry name" value="Pol_BBD"/>
    <property type="match status" value="1"/>
</dbReference>
<gene>
    <name evidence="2" type="ORF">HanXRQr2_Chr12g0530491</name>
</gene>
<accession>A0A9K3EQ24</accession>